<evidence type="ECO:0000256" key="4">
    <source>
        <dbReference type="ARBA" id="ARBA00022729"/>
    </source>
</evidence>
<dbReference type="PROSITE" id="PS50068">
    <property type="entry name" value="LDLRA_2"/>
    <property type="match status" value="1"/>
</dbReference>
<proteinExistence type="predicted"/>
<evidence type="ECO:0000259" key="20">
    <source>
        <dbReference type="PROSITE" id="PS51465"/>
    </source>
</evidence>
<evidence type="ECO:0000256" key="17">
    <source>
        <dbReference type="SAM" id="SignalP"/>
    </source>
</evidence>
<reference evidence="21" key="3">
    <citation type="submission" date="2025-09" db="UniProtKB">
        <authorList>
            <consortium name="Ensembl"/>
        </authorList>
    </citation>
    <scope>IDENTIFICATION</scope>
</reference>
<keyword evidence="5" id="KW-0677">Repeat</keyword>
<feature type="chain" id="PRO_5031392754" description="trypsin" evidence="17">
    <location>
        <begin position="24"/>
        <end position="639"/>
    </location>
</feature>
<keyword evidence="22" id="KW-1185">Reference proteome</keyword>
<sequence>MRSVGVSLLMLFLLIIHFETSSPQESEETSDTEQHVQQFQQVHHWQKLPKPEPTTTKTTPEPTTTLAPELDEFLGSPECLEKKFTRASCSLVFCPPWERCIEGQCTCKPPYMCPVDNVTPVCGKDNRMYLSYCQVMALSCRTKKSAMSHFALNCLAAEPKFRTLIDPDTKGVKIVIPNVNNPGDGEGLPVCWELWDMAAANVVCKEHDKQLGAATIHKLEQLPGSCVSVRCQGFETSLSECIIYDKTSNGSEVATVTCYDKSNPPKECGFRCVNNKCVSQKQTCDGVDDCGDRSDEMCCRKCRNNAFLCKTGVCVHKDALRDNQMDCLDGADESPKHVVIQRGRFKGTSPTNSENKSPREETRLSRETLEMKLHCGIPNRTVENVQERGRSSRVKRVVGGIPANPTQIQWQIALEENKKIDCGGAYIGGCWVITAAHCVRPNPSPFRVKFSLWKKSRAQDTTDIVPVEEIRIHPKYNASSYENDIALVKLEKLPFREQCLEDNPAVSAVCVPWTTQLFKPNHTCSISGWGRTADGRSAQVLLWANVSLIDNCQRFYKDRFKPGMMCAGDLAGSVDSCQGDSGGPLVCEDELGVSYLWGIVSWGERCGQPGFPGVYTQVAHYFEWIRLHTGWSAVTKYNS</sequence>
<dbReference type="PROSITE" id="PS00135">
    <property type="entry name" value="TRYPSIN_SER"/>
    <property type="match status" value="1"/>
</dbReference>
<feature type="region of interest" description="Disordered" evidence="16">
    <location>
        <begin position="341"/>
        <end position="363"/>
    </location>
</feature>
<feature type="disulfide bond" evidence="14">
    <location>
        <begin position="231"/>
        <end position="241"/>
    </location>
</feature>
<dbReference type="InterPro" id="IPR036772">
    <property type="entry name" value="SRCR-like_dom_sf"/>
</dbReference>
<dbReference type="GeneTree" id="ENSGT00930000151042"/>
<dbReference type="PROSITE" id="PS00134">
    <property type="entry name" value="TRYPSIN_HIS"/>
    <property type="match status" value="1"/>
</dbReference>
<dbReference type="SUPFAM" id="SSF100895">
    <property type="entry name" value="Kazal-type serine protease inhibitors"/>
    <property type="match status" value="1"/>
</dbReference>
<dbReference type="Pfam" id="PF00089">
    <property type="entry name" value="Trypsin"/>
    <property type="match status" value="1"/>
</dbReference>
<dbReference type="InterPro" id="IPR002350">
    <property type="entry name" value="Kazal_dom"/>
</dbReference>
<dbReference type="PRINTS" id="PR00722">
    <property type="entry name" value="CHYMOTRYPSIN"/>
</dbReference>
<dbReference type="Pfam" id="PF21286">
    <property type="entry name" value="CFAI_FIMAC_N"/>
    <property type="match status" value="1"/>
</dbReference>
<dbReference type="Pfam" id="PF21287">
    <property type="entry name" value="Kazal_CFAI"/>
    <property type="match status" value="1"/>
</dbReference>
<dbReference type="InParanoid" id="A0A3Q1JJS1"/>
<comment type="subcellular location">
    <subcellularLocation>
        <location evidence="1">Secreted</location>
        <location evidence="1">Extracellular space</location>
    </subcellularLocation>
</comment>
<evidence type="ECO:0000256" key="6">
    <source>
        <dbReference type="ARBA" id="ARBA00022801"/>
    </source>
</evidence>
<dbReference type="CDD" id="cd00190">
    <property type="entry name" value="Tryp_SPc"/>
    <property type="match status" value="1"/>
</dbReference>
<evidence type="ECO:0000256" key="13">
    <source>
        <dbReference type="PROSITE-ProRule" id="PRU00124"/>
    </source>
</evidence>
<comment type="catalytic activity">
    <reaction evidence="11">
        <text>Preferential cleavage: Arg-|-Xaa, Lys-|-Xaa.</text>
        <dbReference type="EC" id="3.4.21.4"/>
    </reaction>
</comment>
<evidence type="ECO:0000256" key="5">
    <source>
        <dbReference type="ARBA" id="ARBA00022737"/>
    </source>
</evidence>
<dbReference type="GeneID" id="113168232"/>
<dbReference type="InterPro" id="IPR048719">
    <property type="entry name" value="CFAI_KAZAL"/>
</dbReference>
<feature type="domain" description="Peptidase S1" evidence="18">
    <location>
        <begin position="397"/>
        <end position="630"/>
    </location>
</feature>
<dbReference type="AlphaFoldDB" id="A0A3Q1JJS1"/>
<keyword evidence="8" id="KW-0391">Immunity</keyword>
<dbReference type="FunFam" id="2.40.10.10:FF:000003">
    <property type="entry name" value="Transmembrane serine protease 3"/>
    <property type="match status" value="1"/>
</dbReference>
<feature type="region of interest" description="Disordered" evidence="16">
    <location>
        <begin position="43"/>
        <end position="65"/>
    </location>
</feature>
<feature type="disulfide bond" evidence="13">
    <location>
        <begin position="272"/>
        <end position="290"/>
    </location>
</feature>
<keyword evidence="9 14" id="KW-1015">Disulfide bond</keyword>
<dbReference type="GO" id="GO:0016020">
    <property type="term" value="C:membrane"/>
    <property type="evidence" value="ECO:0007669"/>
    <property type="project" value="InterPro"/>
</dbReference>
<dbReference type="InterPro" id="IPR036055">
    <property type="entry name" value="LDL_receptor-like_sf"/>
</dbReference>
<evidence type="ECO:0000256" key="16">
    <source>
        <dbReference type="SAM" id="MobiDB-lite"/>
    </source>
</evidence>
<protein>
    <recommendedName>
        <fullName evidence="12">trypsin</fullName>
        <ecNumber evidence="12">3.4.21.4</ecNumber>
    </recommendedName>
</protein>
<keyword evidence="3 15" id="KW-0645">Protease</keyword>
<dbReference type="Pfam" id="PF00057">
    <property type="entry name" value="Ldl_recept_a"/>
    <property type="match status" value="1"/>
</dbReference>
<evidence type="ECO:0000256" key="9">
    <source>
        <dbReference type="ARBA" id="ARBA00023157"/>
    </source>
</evidence>
<dbReference type="PROSITE" id="PS50240">
    <property type="entry name" value="TRYPSIN_DOM"/>
    <property type="match status" value="1"/>
</dbReference>
<dbReference type="InterPro" id="IPR009003">
    <property type="entry name" value="Peptidase_S1_PA"/>
</dbReference>
<dbReference type="EC" id="3.4.21.4" evidence="12"/>
<dbReference type="InterPro" id="IPR002172">
    <property type="entry name" value="LDrepeatLR_classA_rpt"/>
</dbReference>
<dbReference type="InterPro" id="IPR001314">
    <property type="entry name" value="Peptidase_S1A"/>
</dbReference>
<dbReference type="InterPro" id="IPR036058">
    <property type="entry name" value="Kazal_dom_sf"/>
</dbReference>
<dbReference type="PROSITE" id="PS01209">
    <property type="entry name" value="LDLRA_1"/>
    <property type="match status" value="1"/>
</dbReference>
<keyword evidence="6 15" id="KW-0378">Hydrolase</keyword>
<evidence type="ECO:0000256" key="15">
    <source>
        <dbReference type="RuleBase" id="RU363034"/>
    </source>
</evidence>
<name>A0A3Q1JJS1_ANATE</name>
<dbReference type="RefSeq" id="XP_026225021.1">
    <property type="nucleotide sequence ID" value="XM_026369236.2"/>
</dbReference>
<keyword evidence="7 15" id="KW-0720">Serine protease</keyword>
<evidence type="ECO:0000313" key="21">
    <source>
        <dbReference type="Ensembl" id="ENSATEP00000015081.2"/>
    </source>
</evidence>
<dbReference type="Ensembl" id="ENSATET00000015317.3">
    <property type="protein sequence ID" value="ENSATEP00000015081.2"/>
    <property type="gene ID" value="ENSATEG00000010480.3"/>
</dbReference>
<dbReference type="InterPro" id="IPR033116">
    <property type="entry name" value="TRYPSIN_SER"/>
</dbReference>
<feature type="compositionally biased region" description="Low complexity" evidence="16">
    <location>
        <begin position="53"/>
        <end position="65"/>
    </location>
</feature>
<dbReference type="InterPro" id="IPR018114">
    <property type="entry name" value="TRYPSIN_HIS"/>
</dbReference>
<dbReference type="SMART" id="SM00020">
    <property type="entry name" value="Tryp_SPc"/>
    <property type="match status" value="1"/>
</dbReference>
<comment type="caution">
    <text evidence="14">Lacks conserved residue(s) required for the propagation of feature annotation.</text>
</comment>
<evidence type="ECO:0000256" key="7">
    <source>
        <dbReference type="ARBA" id="ARBA00022825"/>
    </source>
</evidence>
<dbReference type="InterPro" id="IPR001190">
    <property type="entry name" value="SRCR"/>
</dbReference>
<evidence type="ECO:0000259" key="18">
    <source>
        <dbReference type="PROSITE" id="PS50240"/>
    </source>
</evidence>
<dbReference type="SUPFAM" id="SSF50494">
    <property type="entry name" value="Trypsin-like serine proteases"/>
    <property type="match status" value="1"/>
</dbReference>
<dbReference type="GO" id="GO:0004252">
    <property type="term" value="F:serine-type endopeptidase activity"/>
    <property type="evidence" value="ECO:0007669"/>
    <property type="project" value="UniProtKB-EC"/>
</dbReference>
<dbReference type="Pfam" id="PF00530">
    <property type="entry name" value="SRCR"/>
    <property type="match status" value="1"/>
</dbReference>
<evidence type="ECO:0000313" key="22">
    <source>
        <dbReference type="Proteomes" id="UP000265040"/>
    </source>
</evidence>
<dbReference type="PROSITE" id="PS51465">
    <property type="entry name" value="KAZAL_2"/>
    <property type="match status" value="1"/>
</dbReference>
<dbReference type="Gene3D" id="2.40.10.10">
    <property type="entry name" value="Trypsin-like serine proteases"/>
    <property type="match status" value="1"/>
</dbReference>
<feature type="domain" description="Kazal-like" evidence="20">
    <location>
        <begin position="106"/>
        <end position="156"/>
    </location>
</feature>
<dbReference type="InterPro" id="IPR050127">
    <property type="entry name" value="Serine_Proteases_S1"/>
</dbReference>
<dbReference type="GO" id="GO:0002376">
    <property type="term" value="P:immune system process"/>
    <property type="evidence" value="ECO:0007669"/>
    <property type="project" value="UniProtKB-KW"/>
</dbReference>
<dbReference type="GO" id="GO:0006508">
    <property type="term" value="P:proteolysis"/>
    <property type="evidence" value="ECO:0007669"/>
    <property type="project" value="UniProtKB-KW"/>
</dbReference>
<dbReference type="Gene3D" id="3.10.250.10">
    <property type="entry name" value="SRCR-like domain"/>
    <property type="match status" value="1"/>
</dbReference>
<dbReference type="SMART" id="SM00192">
    <property type="entry name" value="LDLa"/>
    <property type="match status" value="2"/>
</dbReference>
<dbReference type="InterPro" id="IPR001254">
    <property type="entry name" value="Trypsin_dom"/>
</dbReference>
<organism evidence="21 22">
    <name type="scientific">Anabas testudineus</name>
    <name type="common">Climbing perch</name>
    <name type="synonym">Anthias testudineus</name>
    <dbReference type="NCBI Taxonomy" id="64144"/>
    <lineage>
        <taxon>Eukaryota</taxon>
        <taxon>Metazoa</taxon>
        <taxon>Chordata</taxon>
        <taxon>Craniata</taxon>
        <taxon>Vertebrata</taxon>
        <taxon>Euteleostomi</taxon>
        <taxon>Actinopterygii</taxon>
        <taxon>Neopterygii</taxon>
        <taxon>Teleostei</taxon>
        <taxon>Neoteleostei</taxon>
        <taxon>Acanthomorphata</taxon>
        <taxon>Anabantaria</taxon>
        <taxon>Anabantiformes</taxon>
        <taxon>Anabantoidei</taxon>
        <taxon>Anabantidae</taxon>
        <taxon>Anabas</taxon>
    </lineage>
</organism>
<dbReference type="Gene3D" id="3.30.60.30">
    <property type="match status" value="1"/>
</dbReference>
<dbReference type="OrthoDB" id="19606at2759"/>
<feature type="disulfide bond" evidence="13">
    <location>
        <begin position="284"/>
        <end position="299"/>
    </location>
</feature>
<evidence type="ECO:0000256" key="11">
    <source>
        <dbReference type="ARBA" id="ARBA00036320"/>
    </source>
</evidence>
<evidence type="ECO:0000256" key="3">
    <source>
        <dbReference type="ARBA" id="ARBA00022670"/>
    </source>
</evidence>
<dbReference type="CDD" id="cd00112">
    <property type="entry name" value="LDLa"/>
    <property type="match status" value="2"/>
</dbReference>
<dbReference type="Gene3D" id="4.10.400.10">
    <property type="entry name" value="Low-density Lipoprotein Receptor"/>
    <property type="match status" value="2"/>
</dbReference>
<feature type="signal peptide" evidence="17">
    <location>
        <begin position="1"/>
        <end position="23"/>
    </location>
</feature>
<dbReference type="SUPFAM" id="SSF56487">
    <property type="entry name" value="SRCR-like"/>
    <property type="match status" value="1"/>
</dbReference>
<evidence type="ECO:0000256" key="1">
    <source>
        <dbReference type="ARBA" id="ARBA00004239"/>
    </source>
</evidence>
<keyword evidence="10" id="KW-0325">Glycoprotein</keyword>
<dbReference type="SUPFAM" id="SSF57424">
    <property type="entry name" value="LDL receptor-like module"/>
    <property type="match status" value="2"/>
</dbReference>
<accession>A0A3Q1JJS1</accession>
<feature type="domain" description="SRCR" evidence="19">
    <location>
        <begin position="190"/>
        <end position="259"/>
    </location>
</feature>
<dbReference type="InterPro" id="IPR043504">
    <property type="entry name" value="Peptidase_S1_PA_chymotrypsin"/>
</dbReference>
<dbReference type="SMART" id="SM00057">
    <property type="entry name" value="FIMAC"/>
    <property type="match status" value="1"/>
</dbReference>
<dbReference type="InterPro" id="IPR048722">
    <property type="entry name" value="CFAI_FIMAC_N"/>
</dbReference>
<keyword evidence="4 17" id="KW-0732">Signal</keyword>
<reference evidence="21" key="1">
    <citation type="submission" date="2021-04" db="EMBL/GenBank/DDBJ databases">
        <authorList>
            <consortium name="Wellcome Sanger Institute Data Sharing"/>
        </authorList>
    </citation>
    <scope>NUCLEOTIDE SEQUENCE [LARGE SCALE GENOMIC DNA]</scope>
</reference>
<evidence type="ECO:0000256" key="10">
    <source>
        <dbReference type="ARBA" id="ARBA00023180"/>
    </source>
</evidence>
<dbReference type="InterPro" id="IPR023415">
    <property type="entry name" value="LDLR_class-A_CS"/>
</dbReference>
<evidence type="ECO:0000256" key="8">
    <source>
        <dbReference type="ARBA" id="ARBA00022859"/>
    </source>
</evidence>
<evidence type="ECO:0000256" key="2">
    <source>
        <dbReference type="ARBA" id="ARBA00022525"/>
    </source>
</evidence>
<dbReference type="GO" id="GO:0005615">
    <property type="term" value="C:extracellular space"/>
    <property type="evidence" value="ECO:0007669"/>
    <property type="project" value="TreeGrafter"/>
</dbReference>
<dbReference type="InterPro" id="IPR003884">
    <property type="entry name" value="FacI_MAC"/>
</dbReference>
<evidence type="ECO:0000256" key="12">
    <source>
        <dbReference type="ARBA" id="ARBA00038868"/>
    </source>
</evidence>
<dbReference type="PROSITE" id="PS50287">
    <property type="entry name" value="SRCR_2"/>
    <property type="match status" value="1"/>
</dbReference>
<dbReference type="PANTHER" id="PTHR24264">
    <property type="entry name" value="TRYPSIN-RELATED"/>
    <property type="match status" value="1"/>
</dbReference>
<evidence type="ECO:0000259" key="19">
    <source>
        <dbReference type="PROSITE" id="PS50287"/>
    </source>
</evidence>
<keyword evidence="2" id="KW-0964">Secreted</keyword>
<dbReference type="PANTHER" id="PTHR24264:SF83">
    <property type="entry name" value="COMPLEMENT FACTOR I"/>
    <property type="match status" value="1"/>
</dbReference>
<dbReference type="SMART" id="SM00202">
    <property type="entry name" value="SR"/>
    <property type="match status" value="1"/>
</dbReference>
<reference evidence="21" key="2">
    <citation type="submission" date="2025-08" db="UniProtKB">
        <authorList>
            <consortium name="Ensembl"/>
        </authorList>
    </citation>
    <scope>IDENTIFICATION</scope>
</reference>
<evidence type="ECO:0000256" key="14">
    <source>
        <dbReference type="PROSITE-ProRule" id="PRU00196"/>
    </source>
</evidence>
<dbReference type="CTD" id="3426"/>
<dbReference type="STRING" id="64144.ENSATEP00000015081"/>
<dbReference type="Proteomes" id="UP000265040">
    <property type="component" value="Chromosome 18"/>
</dbReference>